<evidence type="ECO:0000313" key="2">
    <source>
        <dbReference type="EMBL" id="RDX92496.1"/>
    </source>
</evidence>
<dbReference type="Proteomes" id="UP000257109">
    <property type="component" value="Unassembled WGS sequence"/>
</dbReference>
<dbReference type="AlphaFoldDB" id="A0A371GPS6"/>
<reference evidence="2" key="1">
    <citation type="submission" date="2018-05" db="EMBL/GenBank/DDBJ databases">
        <title>Draft genome of Mucuna pruriens seed.</title>
        <authorList>
            <person name="Nnadi N.E."/>
            <person name="Vos R."/>
            <person name="Hasami M.H."/>
            <person name="Devisetty U.K."/>
            <person name="Aguiy J.C."/>
        </authorList>
    </citation>
    <scope>NUCLEOTIDE SEQUENCE [LARGE SCALE GENOMIC DNA]</scope>
    <source>
        <strain evidence="2">JCA_2017</strain>
    </source>
</reference>
<evidence type="ECO:0000256" key="1">
    <source>
        <dbReference type="SAM" id="MobiDB-lite"/>
    </source>
</evidence>
<keyword evidence="3" id="KW-1185">Reference proteome</keyword>
<dbReference type="InterPro" id="IPR012337">
    <property type="entry name" value="RNaseH-like_sf"/>
</dbReference>
<dbReference type="PANTHER" id="PTHR37984">
    <property type="entry name" value="PROTEIN CBG26694"/>
    <property type="match status" value="1"/>
</dbReference>
<dbReference type="InterPro" id="IPR050951">
    <property type="entry name" value="Retrovirus_Pol_polyprotein"/>
</dbReference>
<protein>
    <recommendedName>
        <fullName evidence="4">Gag-pol</fullName>
    </recommendedName>
</protein>
<dbReference type="PANTHER" id="PTHR37984:SF5">
    <property type="entry name" value="PROTEIN NYNRIN-LIKE"/>
    <property type="match status" value="1"/>
</dbReference>
<dbReference type="GO" id="GO:0015074">
    <property type="term" value="P:DNA integration"/>
    <property type="evidence" value="ECO:0007669"/>
    <property type="project" value="InterPro"/>
</dbReference>
<feature type="compositionally biased region" description="Low complexity" evidence="1">
    <location>
        <begin position="148"/>
        <end position="160"/>
    </location>
</feature>
<sequence>MKCLSNQSYFVKFFMFEAIATKTNDAKVVVDFLKSNIFCRFGVPKFVISDQGNHFYNRAMSSLLDMYGVVHRIATAYHPYGEWNKCGGGTWRHCESGTVGKKSSVLRKRVDEKKRKERGCLFALDVEKAKLRTPQPIKKHLGLGEAVPARPAPSRTRPAP</sequence>
<accession>A0A371GPS6</accession>
<dbReference type="OrthoDB" id="1713704at2759"/>
<feature type="non-terminal residue" evidence="2">
    <location>
        <position position="1"/>
    </location>
</feature>
<dbReference type="InterPro" id="IPR036397">
    <property type="entry name" value="RNaseH_sf"/>
</dbReference>
<feature type="region of interest" description="Disordered" evidence="1">
    <location>
        <begin position="135"/>
        <end position="160"/>
    </location>
</feature>
<organism evidence="2 3">
    <name type="scientific">Mucuna pruriens</name>
    <name type="common">Velvet bean</name>
    <name type="synonym">Dolichos pruriens</name>
    <dbReference type="NCBI Taxonomy" id="157652"/>
    <lineage>
        <taxon>Eukaryota</taxon>
        <taxon>Viridiplantae</taxon>
        <taxon>Streptophyta</taxon>
        <taxon>Embryophyta</taxon>
        <taxon>Tracheophyta</taxon>
        <taxon>Spermatophyta</taxon>
        <taxon>Magnoliopsida</taxon>
        <taxon>eudicotyledons</taxon>
        <taxon>Gunneridae</taxon>
        <taxon>Pentapetalae</taxon>
        <taxon>rosids</taxon>
        <taxon>fabids</taxon>
        <taxon>Fabales</taxon>
        <taxon>Fabaceae</taxon>
        <taxon>Papilionoideae</taxon>
        <taxon>50 kb inversion clade</taxon>
        <taxon>NPAAA clade</taxon>
        <taxon>indigoferoid/millettioid clade</taxon>
        <taxon>Phaseoleae</taxon>
        <taxon>Mucuna</taxon>
    </lineage>
</organism>
<dbReference type="GO" id="GO:0003676">
    <property type="term" value="F:nucleic acid binding"/>
    <property type="evidence" value="ECO:0007669"/>
    <property type="project" value="InterPro"/>
</dbReference>
<dbReference type="EMBL" id="QJKJ01004863">
    <property type="protein sequence ID" value="RDX92496.1"/>
    <property type="molecule type" value="Genomic_DNA"/>
</dbReference>
<name>A0A371GPS6_MUCPR</name>
<dbReference type="Gene3D" id="3.30.420.10">
    <property type="entry name" value="Ribonuclease H-like superfamily/Ribonuclease H"/>
    <property type="match status" value="1"/>
</dbReference>
<evidence type="ECO:0008006" key="4">
    <source>
        <dbReference type="Google" id="ProtNLM"/>
    </source>
</evidence>
<proteinExistence type="predicted"/>
<comment type="caution">
    <text evidence="2">The sequence shown here is derived from an EMBL/GenBank/DDBJ whole genome shotgun (WGS) entry which is preliminary data.</text>
</comment>
<evidence type="ECO:0000313" key="3">
    <source>
        <dbReference type="Proteomes" id="UP000257109"/>
    </source>
</evidence>
<dbReference type="SUPFAM" id="SSF53098">
    <property type="entry name" value="Ribonuclease H-like"/>
    <property type="match status" value="1"/>
</dbReference>
<gene>
    <name evidence="2" type="ORF">CR513_25366</name>
</gene>